<accession>M0I776</accession>
<gene>
    <name evidence="2" type="ORF">C441_10493</name>
</gene>
<proteinExistence type="predicted"/>
<comment type="caution">
    <text evidence="2">The sequence shown here is derived from an EMBL/GenBank/DDBJ whole genome shotgun (WGS) entry which is preliminary data.</text>
</comment>
<dbReference type="Proteomes" id="UP000011508">
    <property type="component" value="Unassembled WGS sequence"/>
</dbReference>
<organism evidence="2 3">
    <name type="scientific">Haloferax sulfurifontis ATCC BAA-897</name>
    <dbReference type="NCBI Taxonomy" id="662480"/>
    <lineage>
        <taxon>Archaea</taxon>
        <taxon>Methanobacteriati</taxon>
        <taxon>Methanobacteriota</taxon>
        <taxon>Stenosarchaea group</taxon>
        <taxon>Halobacteria</taxon>
        <taxon>Halobacteriales</taxon>
        <taxon>Haloferacaceae</taxon>
        <taxon>Haloferax</taxon>
    </lineage>
</organism>
<dbReference type="InterPro" id="IPR058270">
    <property type="entry name" value="DUF7964"/>
</dbReference>
<reference evidence="2 3" key="1">
    <citation type="journal article" date="2014" name="PLoS Genet.">
        <title>Phylogenetically driven sequencing of extremely halophilic archaea reveals strategies for static and dynamic osmo-response.</title>
        <authorList>
            <person name="Becker E.A."/>
            <person name="Seitzer P.M."/>
            <person name="Tritt A."/>
            <person name="Larsen D."/>
            <person name="Krusor M."/>
            <person name="Yao A.I."/>
            <person name="Wu D."/>
            <person name="Madern D."/>
            <person name="Eisen J.A."/>
            <person name="Darling A.E."/>
            <person name="Facciotti M.T."/>
        </authorList>
    </citation>
    <scope>NUCLEOTIDE SEQUENCE [LARGE SCALE GENOMIC DNA]</scope>
    <source>
        <strain evidence="2 3">ATCC BAA-897</strain>
    </source>
</reference>
<feature type="domain" description="DUF7964" evidence="1">
    <location>
        <begin position="8"/>
        <end position="98"/>
    </location>
</feature>
<keyword evidence="3" id="KW-1185">Reference proteome</keyword>
<dbReference type="AlphaFoldDB" id="M0I776"/>
<sequence length="120" mass="12935">MSGETPVGTLPGRPLRLGELDRLEAHQKIDAAAPLGGWSPRPSWDAETVATKILLAFPNGGLYVLALEPDGSAWRSVGSVNRVASSPEEFFDRIHELADSAPVPDVPDGYHEFETEVEIS</sequence>
<evidence type="ECO:0000313" key="3">
    <source>
        <dbReference type="Proteomes" id="UP000011508"/>
    </source>
</evidence>
<evidence type="ECO:0000313" key="2">
    <source>
        <dbReference type="EMBL" id="ELZ92641.1"/>
    </source>
</evidence>
<dbReference type="Pfam" id="PF25912">
    <property type="entry name" value="DUF7964"/>
    <property type="match status" value="1"/>
</dbReference>
<evidence type="ECO:0000259" key="1">
    <source>
        <dbReference type="Pfam" id="PF25912"/>
    </source>
</evidence>
<dbReference type="EMBL" id="AOLM01000019">
    <property type="protein sequence ID" value="ELZ92641.1"/>
    <property type="molecule type" value="Genomic_DNA"/>
</dbReference>
<protein>
    <recommendedName>
        <fullName evidence="1">DUF7964 domain-containing protein</fullName>
    </recommendedName>
</protein>
<name>M0I776_9EURY</name>
<dbReference type="PATRIC" id="fig|662480.6.peg.2076"/>
<dbReference type="RefSeq" id="WP_007275021.1">
    <property type="nucleotide sequence ID" value="NZ_AOLM01000019.1"/>
</dbReference>